<evidence type="ECO:0000256" key="3">
    <source>
        <dbReference type="ARBA" id="ARBA00008695"/>
    </source>
</evidence>
<keyword evidence="13" id="KW-1185">Reference proteome</keyword>
<dbReference type="UniPathway" id="UPA00196"/>
<dbReference type="InterPro" id="IPR037675">
    <property type="entry name" value="PIG-O_N"/>
</dbReference>
<evidence type="ECO:0000313" key="13">
    <source>
        <dbReference type="Proteomes" id="UP000078542"/>
    </source>
</evidence>
<feature type="transmembrane region" description="Helical" evidence="11">
    <location>
        <begin position="21"/>
        <end position="42"/>
    </location>
</feature>
<dbReference type="KEGG" id="ccoa:108783266"/>
<comment type="subcellular location">
    <subcellularLocation>
        <location evidence="1">Endoplasmic reticulum membrane</location>
        <topology evidence="1">Multi-pass membrane protein</topology>
    </subcellularLocation>
</comment>
<evidence type="ECO:0000256" key="2">
    <source>
        <dbReference type="ARBA" id="ARBA00004687"/>
    </source>
</evidence>
<evidence type="ECO:0000256" key="7">
    <source>
        <dbReference type="ARBA" id="ARBA00022824"/>
    </source>
</evidence>
<dbReference type="OrthoDB" id="272139at2759"/>
<dbReference type="GO" id="GO:0005789">
    <property type="term" value="C:endoplasmic reticulum membrane"/>
    <property type="evidence" value="ECO:0007669"/>
    <property type="project" value="UniProtKB-SubCell"/>
</dbReference>
<evidence type="ECO:0000313" key="12">
    <source>
        <dbReference type="EMBL" id="KYN08783.1"/>
    </source>
</evidence>
<comment type="similarity">
    <text evidence="3">Belongs to the PIGG/PIGN/PIGO family. PIGO subfamily.</text>
</comment>
<feature type="transmembrane region" description="Helical" evidence="11">
    <location>
        <begin position="457"/>
        <end position="476"/>
    </location>
</feature>
<name>A0A195D7E5_9HYME</name>
<feature type="transmembrane region" description="Helical" evidence="11">
    <location>
        <begin position="518"/>
        <end position="536"/>
    </location>
</feature>
<gene>
    <name evidence="12" type="ORF">ALC62_00239</name>
</gene>
<dbReference type="SUPFAM" id="SSF53649">
    <property type="entry name" value="Alkaline phosphatase-like"/>
    <property type="match status" value="1"/>
</dbReference>
<dbReference type="EMBL" id="KQ976749">
    <property type="protein sequence ID" value="KYN08783.1"/>
    <property type="molecule type" value="Genomic_DNA"/>
</dbReference>
<dbReference type="PANTHER" id="PTHR23071:SF1">
    <property type="entry name" value="GPI ETHANOLAMINE PHOSPHATE TRANSFERASE 3"/>
    <property type="match status" value="1"/>
</dbReference>
<dbReference type="InterPro" id="IPR002591">
    <property type="entry name" value="Phosphodiest/P_Trfase"/>
</dbReference>
<dbReference type="AlphaFoldDB" id="A0A195D7E5"/>
<feature type="transmembrane region" description="Helical" evidence="11">
    <location>
        <begin position="709"/>
        <end position="730"/>
    </location>
</feature>
<evidence type="ECO:0000256" key="8">
    <source>
        <dbReference type="ARBA" id="ARBA00022989"/>
    </source>
</evidence>
<keyword evidence="10" id="KW-0325">Glycoprotein</keyword>
<protein>
    <submittedName>
        <fullName evidence="12">GPI ethanolamine phosphate transferase 3</fullName>
    </submittedName>
</protein>
<dbReference type="GO" id="GO:0051377">
    <property type="term" value="F:mannose-ethanolamine phosphotransferase activity"/>
    <property type="evidence" value="ECO:0007669"/>
    <property type="project" value="InterPro"/>
</dbReference>
<sequence>MISESNTDSMKMSRLWNYLVFQAWMSYLMAAGLLVFTSGFLLNRVSRPERADCTQCTVADDCDATDILQDTERAAKICLERRARVVLLIVDALKYEFAEWYEDNAAVTSYHRNKLPVIHELLQKHPLHSRLYRFMADPPTTTMQRLKGLTTGSLPTFIEVGSNFASEYIQEDNLIDQNVAGGIVFMGDDTWTNLFPDKFIRQFPSPSFNVWDLDSVDKDVQYRIFFELKKKDWSLLIAHTLGVDHCGHKHGTQHPEMTRKLNDTNTLIKEIVASLEKDMILFVVGDHGMTETGDHGGDSSNEVEAAMFVYSTIPLLKGFEINDGNSVNQIDLVPTLASILGTPIPFSNLGSVILDCLPSKVEEVAGQLLYPLHSLWRNIAQTKKYIEIYSIDTYLFSKEQLQHLDYIYSLLSERVKQVDSFEKLEAFIRDTKGYFKLLKDTCSEVWVQFDSGLISKGLLLMFCSLFFFYLFITGIPENRMCDIFKSSFLQCAIIANLVTAAITTCLFLLNILEELRNTTFFVTGAVSIGLLVIVIAQNWDVISMCWYDHRRMKLLTYVARIILLLTVCGLFSNSYIVEEDKVLSFLFVTLVCLLIFDLRKNDSDNTTERKTRFTSKPTKSNFRTIVLIIGLLACASVRLSHYFWRCREEHLQRECSIFATGKVGWSTMPNNWERALLTVLLASVILASYVVIVRLWLQSCGNLTGFAPSVMVGQYCPIIVSVCMGCSWILQKLPKFVKPKLALSWENNTLPNVVYFFCVLAILVLYYRPLSIYLLPKKKESIDVYRDENIVPRLFEKIKDSISRKRIDTDELPVIYGFGTAYSAAFISLSVFLTLLYALLLGDTLSPGTFLMFITCACILGLSAIERYKNANNISELVDVSMPVLLCWFLLGEYFFYGTGHQATFSTIHWHAAFVGTGGHFYGNLVSAILIGINTFGSHILLGATLPLLVVVPFTLHRIFPKFLKTKFFDDIKRGELLLFEQDSAFHAAIFAITGKYTLLHGIRTFGSMLAATIHCRHLMVWKIFAPKLIFEGLGFLVTLGSILASFYMVFRIDQQMEYLITKVTKGR</sequence>
<dbReference type="Pfam" id="PF01663">
    <property type="entry name" value="Phosphodiest"/>
    <property type="match status" value="1"/>
</dbReference>
<feature type="transmembrane region" description="Helical" evidence="11">
    <location>
        <begin position="1029"/>
        <end position="1051"/>
    </location>
</feature>
<dbReference type="Gene3D" id="3.40.720.10">
    <property type="entry name" value="Alkaline Phosphatase, subunit A"/>
    <property type="match status" value="1"/>
</dbReference>
<feature type="transmembrane region" description="Helical" evidence="11">
    <location>
        <begin position="582"/>
        <end position="599"/>
    </location>
</feature>
<evidence type="ECO:0000256" key="9">
    <source>
        <dbReference type="ARBA" id="ARBA00023136"/>
    </source>
</evidence>
<dbReference type="InterPro" id="IPR039524">
    <property type="entry name" value="PIGO/GPI13"/>
</dbReference>
<evidence type="ECO:0000256" key="10">
    <source>
        <dbReference type="ARBA" id="ARBA00023180"/>
    </source>
</evidence>
<keyword evidence="4" id="KW-0337">GPI-anchor biosynthesis</keyword>
<evidence type="ECO:0000256" key="1">
    <source>
        <dbReference type="ARBA" id="ARBA00004477"/>
    </source>
</evidence>
<evidence type="ECO:0000256" key="6">
    <source>
        <dbReference type="ARBA" id="ARBA00022692"/>
    </source>
</evidence>
<dbReference type="CDD" id="cd16023">
    <property type="entry name" value="GPI_EPT_3"/>
    <property type="match status" value="1"/>
</dbReference>
<evidence type="ECO:0000256" key="4">
    <source>
        <dbReference type="ARBA" id="ARBA00022502"/>
    </source>
</evidence>
<proteinExistence type="inferred from homology"/>
<comment type="pathway">
    <text evidence="2">Glycolipid biosynthesis; glycosylphosphatidylinositol-anchor biosynthesis.</text>
</comment>
<feature type="transmembrane region" description="Helical" evidence="11">
    <location>
        <begin position="877"/>
        <end position="896"/>
    </location>
</feature>
<dbReference type="Proteomes" id="UP000078542">
    <property type="component" value="Unassembled WGS sequence"/>
</dbReference>
<keyword evidence="7" id="KW-0256">Endoplasmic reticulum</keyword>
<dbReference type="PANTHER" id="PTHR23071">
    <property type="entry name" value="PHOSPHATIDYLINOSITOL GLYCAN"/>
    <property type="match status" value="1"/>
</dbReference>
<organism evidence="12 13">
    <name type="scientific">Cyphomyrmex costatus</name>
    <dbReference type="NCBI Taxonomy" id="456900"/>
    <lineage>
        <taxon>Eukaryota</taxon>
        <taxon>Metazoa</taxon>
        <taxon>Ecdysozoa</taxon>
        <taxon>Arthropoda</taxon>
        <taxon>Hexapoda</taxon>
        <taxon>Insecta</taxon>
        <taxon>Pterygota</taxon>
        <taxon>Neoptera</taxon>
        <taxon>Endopterygota</taxon>
        <taxon>Hymenoptera</taxon>
        <taxon>Apocrita</taxon>
        <taxon>Aculeata</taxon>
        <taxon>Formicoidea</taxon>
        <taxon>Formicidae</taxon>
        <taxon>Myrmicinae</taxon>
        <taxon>Cyphomyrmex</taxon>
    </lineage>
</organism>
<feature type="transmembrane region" description="Helical" evidence="11">
    <location>
        <begin position="620"/>
        <end position="644"/>
    </location>
</feature>
<keyword evidence="8 11" id="KW-1133">Transmembrane helix</keyword>
<evidence type="ECO:0000256" key="5">
    <source>
        <dbReference type="ARBA" id="ARBA00022679"/>
    </source>
</evidence>
<feature type="transmembrane region" description="Helical" evidence="11">
    <location>
        <begin position="675"/>
        <end position="697"/>
    </location>
</feature>
<feature type="transmembrane region" description="Helical" evidence="11">
    <location>
        <begin position="940"/>
        <end position="960"/>
    </location>
</feature>
<keyword evidence="5 12" id="KW-0808">Transferase</keyword>
<dbReference type="STRING" id="456900.A0A195D7E5"/>
<evidence type="ECO:0000256" key="11">
    <source>
        <dbReference type="SAM" id="Phobius"/>
    </source>
</evidence>
<keyword evidence="6 11" id="KW-0812">Transmembrane</keyword>
<feature type="transmembrane region" description="Helical" evidence="11">
    <location>
        <begin position="557"/>
        <end position="576"/>
    </location>
</feature>
<accession>A0A195D7E5</accession>
<feature type="transmembrane region" description="Helical" evidence="11">
    <location>
        <begin position="908"/>
        <end position="933"/>
    </location>
</feature>
<feature type="transmembrane region" description="Helical" evidence="11">
    <location>
        <begin position="488"/>
        <end position="512"/>
    </location>
</feature>
<dbReference type="InterPro" id="IPR017850">
    <property type="entry name" value="Alkaline_phosphatase_core_sf"/>
</dbReference>
<keyword evidence="9 11" id="KW-0472">Membrane</keyword>
<dbReference type="GO" id="GO:0006506">
    <property type="term" value="P:GPI anchor biosynthetic process"/>
    <property type="evidence" value="ECO:0007669"/>
    <property type="project" value="UniProtKB-UniPathway"/>
</dbReference>
<feature type="transmembrane region" description="Helical" evidence="11">
    <location>
        <begin position="814"/>
        <end position="839"/>
    </location>
</feature>
<feature type="transmembrane region" description="Helical" evidence="11">
    <location>
        <begin position="845"/>
        <end position="865"/>
    </location>
</feature>
<feature type="transmembrane region" description="Helical" evidence="11">
    <location>
        <begin position="750"/>
        <end position="767"/>
    </location>
</feature>
<reference evidence="12 13" key="1">
    <citation type="submission" date="2016-03" db="EMBL/GenBank/DDBJ databases">
        <title>Cyphomyrmex costatus WGS genome.</title>
        <authorList>
            <person name="Nygaard S."/>
            <person name="Hu H."/>
            <person name="Boomsma J."/>
            <person name="Zhang G."/>
        </authorList>
    </citation>
    <scope>NUCLEOTIDE SEQUENCE [LARGE SCALE GENOMIC DNA]</scope>
    <source>
        <strain evidence="12">MS0001</strain>
        <tissue evidence="12">Whole body</tissue>
    </source>
</reference>